<evidence type="ECO:0000256" key="2">
    <source>
        <dbReference type="ARBA" id="ARBA00022692"/>
    </source>
</evidence>
<evidence type="ECO:0000256" key="3">
    <source>
        <dbReference type="ARBA" id="ARBA00022989"/>
    </source>
</evidence>
<gene>
    <name evidence="7" type="ORF">RY831_07900</name>
</gene>
<feature type="transmembrane region" description="Helical" evidence="5">
    <location>
        <begin position="183"/>
        <end position="208"/>
    </location>
</feature>
<dbReference type="PANTHER" id="PTHR43021">
    <property type="entry name" value="NA(+)/H(+) ANTIPORTER-RELATED"/>
    <property type="match status" value="1"/>
</dbReference>
<evidence type="ECO:0000256" key="5">
    <source>
        <dbReference type="SAM" id="Phobius"/>
    </source>
</evidence>
<evidence type="ECO:0000259" key="6">
    <source>
        <dbReference type="Pfam" id="PF00999"/>
    </source>
</evidence>
<reference evidence="7 8" key="1">
    <citation type="submission" date="2023-10" db="EMBL/GenBank/DDBJ databases">
        <title>Noviherbaspirillum sp. CPCC 100848 genome assembly.</title>
        <authorList>
            <person name="Li X.Y."/>
            <person name="Fang X.M."/>
        </authorList>
    </citation>
    <scope>NUCLEOTIDE SEQUENCE [LARGE SCALE GENOMIC DNA]</scope>
    <source>
        <strain evidence="7 8">CPCC 100848</strain>
    </source>
</reference>
<keyword evidence="8" id="KW-1185">Reference proteome</keyword>
<sequence length="395" mass="42052">MTEFLPISTGFVWPLAVAIAWVLGEIVHRSTNLPRISVYSLTGVVLSYAQTGMLPRPSEGEITLIANMAFGLILFEFAYRINLRWLRLNWWLAASGLAESVATFVLVYIVVGMFGITGLPGLLIAALAVSTSPAEVLRVVNEQRSSGQVTERVLHLAALNCLFAVFIFNLIVGLWSFQHSGSVWSAVSNSLLVLAASGALGVAFGYAVPVLLRKLGILAQDATLAFSIAVILLAALAQAFKISPILATLGFGLMVRHRREALSPAQRNFGALGDLLTVLLFVFIGASLAWPSIVAGADIALALLGARFLSKLAGATLFARFSGTTWRKGLLTGVAMSPMSVLVIGLMVQTRSMGIDLMDQLAPLATATLLLAIFGPVLTQLALKFAGETSEPQEK</sequence>
<dbReference type="InterPro" id="IPR006153">
    <property type="entry name" value="Cation/H_exchanger_TM"/>
</dbReference>
<comment type="subcellular location">
    <subcellularLocation>
        <location evidence="1">Membrane</location>
        <topology evidence="1">Multi-pass membrane protein</topology>
    </subcellularLocation>
</comment>
<evidence type="ECO:0000256" key="1">
    <source>
        <dbReference type="ARBA" id="ARBA00004141"/>
    </source>
</evidence>
<evidence type="ECO:0000313" key="8">
    <source>
        <dbReference type="Proteomes" id="UP001352263"/>
    </source>
</evidence>
<evidence type="ECO:0000256" key="4">
    <source>
        <dbReference type="ARBA" id="ARBA00023136"/>
    </source>
</evidence>
<dbReference type="PANTHER" id="PTHR43021:SF2">
    <property type="entry name" value="CATION_H+ EXCHANGER DOMAIN-CONTAINING PROTEIN"/>
    <property type="match status" value="1"/>
</dbReference>
<keyword evidence="3 5" id="KW-1133">Transmembrane helix</keyword>
<feature type="transmembrane region" description="Helical" evidence="5">
    <location>
        <begin position="361"/>
        <end position="383"/>
    </location>
</feature>
<feature type="transmembrane region" description="Helical" evidence="5">
    <location>
        <begin position="215"/>
        <end position="236"/>
    </location>
</feature>
<feature type="transmembrane region" description="Helical" evidence="5">
    <location>
        <begin position="153"/>
        <end position="177"/>
    </location>
</feature>
<organism evidence="7 8">
    <name type="scientific">Noviherbaspirillum album</name>
    <dbReference type="NCBI Taxonomy" id="3080276"/>
    <lineage>
        <taxon>Bacteria</taxon>
        <taxon>Pseudomonadati</taxon>
        <taxon>Pseudomonadota</taxon>
        <taxon>Betaproteobacteria</taxon>
        <taxon>Burkholderiales</taxon>
        <taxon>Oxalobacteraceae</taxon>
        <taxon>Noviherbaspirillum</taxon>
    </lineage>
</organism>
<protein>
    <submittedName>
        <fullName evidence="7">Cation:proton antiporter</fullName>
    </submittedName>
</protein>
<feature type="transmembrane region" description="Helical" evidence="5">
    <location>
        <begin position="60"/>
        <end position="79"/>
    </location>
</feature>
<feature type="transmembrane region" description="Helical" evidence="5">
    <location>
        <begin position="330"/>
        <end position="349"/>
    </location>
</feature>
<dbReference type="EMBL" id="JAWIIV010000005">
    <property type="protein sequence ID" value="MEC4719067.1"/>
    <property type="molecule type" value="Genomic_DNA"/>
</dbReference>
<feature type="domain" description="Cation/H+ exchanger transmembrane" evidence="6">
    <location>
        <begin position="23"/>
        <end position="380"/>
    </location>
</feature>
<feature type="transmembrane region" description="Helical" evidence="5">
    <location>
        <begin position="269"/>
        <end position="293"/>
    </location>
</feature>
<dbReference type="Gene3D" id="1.20.1530.20">
    <property type="match status" value="1"/>
</dbReference>
<dbReference type="InterPro" id="IPR038770">
    <property type="entry name" value="Na+/solute_symporter_sf"/>
</dbReference>
<dbReference type="Pfam" id="PF00999">
    <property type="entry name" value="Na_H_Exchanger"/>
    <property type="match status" value="1"/>
</dbReference>
<proteinExistence type="predicted"/>
<evidence type="ECO:0000313" key="7">
    <source>
        <dbReference type="EMBL" id="MEC4719067.1"/>
    </source>
</evidence>
<keyword evidence="2 5" id="KW-0812">Transmembrane</keyword>
<feature type="transmembrane region" description="Helical" evidence="5">
    <location>
        <begin position="91"/>
        <end position="116"/>
    </location>
</feature>
<feature type="transmembrane region" description="Helical" evidence="5">
    <location>
        <begin position="36"/>
        <end position="54"/>
    </location>
</feature>
<dbReference type="RefSeq" id="WP_326505791.1">
    <property type="nucleotide sequence ID" value="NZ_JAWIIV010000005.1"/>
</dbReference>
<comment type="caution">
    <text evidence="7">The sequence shown here is derived from an EMBL/GenBank/DDBJ whole genome shotgun (WGS) entry which is preliminary data.</text>
</comment>
<accession>A0ABU6J700</accession>
<name>A0ABU6J700_9BURK</name>
<feature type="transmembrane region" description="Helical" evidence="5">
    <location>
        <begin position="299"/>
        <end position="318"/>
    </location>
</feature>
<dbReference type="Proteomes" id="UP001352263">
    <property type="component" value="Unassembled WGS sequence"/>
</dbReference>
<feature type="transmembrane region" description="Helical" evidence="5">
    <location>
        <begin position="6"/>
        <end position="24"/>
    </location>
</feature>
<keyword evidence="4 5" id="KW-0472">Membrane</keyword>